<sequence>MGQESSGEQTRGADIMILTPPQTFTTLIIGLSISIALPQDSAPIDPWSYAHQCIHPELGMRGPYFEVYALRNNQPYTSKVRDQPSVVAYKGDQIQIGCRELDPVEGKTRRLVLTIKPFMPASEHNLITFSPVKMGKPTVWIQQKSPVSCQWSDFREDPPGSQPQNSVIYTEDSLGELHPRNITLDPHPLLSPAGKIVVSSGPEEGKAQCEMAFRLDQSMTFTCERELKTLERGFSFPRRVVEYKAALPGDIISLYPDLDLPQETTPPVECKIVHNLTFIGPQVIRKSNELKLLLDPTYSLKKVLMNIHANVTHLLKDCRPFIQQSLKGWNAWLETRSYHRRAQRDLSGWVGTGFDQEVLVNKLSTVTTNLGKLKIPLSSSMLTLAETQSLVVKLLTMVANHTAEDFVKLADYTGELSKDIALAIQCSQAQQWVQSVAAGIMREGTSGILPQEIRETILKDNHTTQFEKDHQAWWQLVNFTYEPQQEHIEAYVLTISAAEERVIFPILTLGTIHQDVIVRPIDHNVWASYDYTKKRWQSISTEACIPRGHAMFAKTGYVCENAVVEAEDLCLDAENSVCTFEMLPHNRTQSQVYYIGNGCACVRTACDNVTIDSCQEETNDTNFYVCNFTKIVGCDFHYTVPITTQQLINADYNLYQEIPKLQIGVDVKVLKAMLAHPKVKQLVQKVNQTTKRIVWQVEHNSEKIKDVLTEVEQVGQHHWWDIFTGYSPTATQVFNYLVHPMLIVIGVLLLLTFTNICMWWRLRIIMKRTQMVWAMV</sequence>
<evidence type="ECO:0000313" key="3">
    <source>
        <dbReference type="Proteomes" id="UP000694408"/>
    </source>
</evidence>
<evidence type="ECO:0000256" key="1">
    <source>
        <dbReference type="SAM" id="Phobius"/>
    </source>
</evidence>
<accession>A0A8C5IUW4</accession>
<evidence type="ECO:0000313" key="2">
    <source>
        <dbReference type="Ensembl" id="ENSJHYP00000009425.1"/>
    </source>
</evidence>
<feature type="transmembrane region" description="Helical" evidence="1">
    <location>
        <begin position="736"/>
        <end position="760"/>
    </location>
</feature>
<keyword evidence="1" id="KW-1133">Transmembrane helix</keyword>
<dbReference type="Proteomes" id="UP000694408">
    <property type="component" value="Unplaced"/>
</dbReference>
<protein>
    <submittedName>
        <fullName evidence="2">Uncharacterized protein</fullName>
    </submittedName>
</protein>
<organism evidence="2 3">
    <name type="scientific">Junco hyemalis</name>
    <name type="common">Dark-eyed junco</name>
    <dbReference type="NCBI Taxonomy" id="40217"/>
    <lineage>
        <taxon>Eukaryota</taxon>
        <taxon>Metazoa</taxon>
        <taxon>Chordata</taxon>
        <taxon>Craniata</taxon>
        <taxon>Vertebrata</taxon>
        <taxon>Euteleostomi</taxon>
        <taxon>Archelosauria</taxon>
        <taxon>Archosauria</taxon>
        <taxon>Dinosauria</taxon>
        <taxon>Saurischia</taxon>
        <taxon>Theropoda</taxon>
        <taxon>Coelurosauria</taxon>
        <taxon>Aves</taxon>
        <taxon>Neognathae</taxon>
        <taxon>Neoaves</taxon>
        <taxon>Telluraves</taxon>
        <taxon>Australaves</taxon>
        <taxon>Passeriformes</taxon>
        <taxon>Passerellidae</taxon>
        <taxon>Junco</taxon>
    </lineage>
</organism>
<dbReference type="AlphaFoldDB" id="A0A8C5IUW4"/>
<reference evidence="2" key="2">
    <citation type="submission" date="2025-09" db="UniProtKB">
        <authorList>
            <consortium name="Ensembl"/>
        </authorList>
    </citation>
    <scope>IDENTIFICATION</scope>
</reference>
<dbReference type="Ensembl" id="ENSJHYT00000011420.1">
    <property type="protein sequence ID" value="ENSJHYP00000009425.1"/>
    <property type="gene ID" value="ENSJHYG00000007437.1"/>
</dbReference>
<reference evidence="2" key="1">
    <citation type="submission" date="2025-08" db="UniProtKB">
        <authorList>
            <consortium name="Ensembl"/>
        </authorList>
    </citation>
    <scope>IDENTIFICATION</scope>
</reference>
<keyword evidence="1" id="KW-0812">Transmembrane</keyword>
<keyword evidence="1" id="KW-0472">Membrane</keyword>
<keyword evidence="3" id="KW-1185">Reference proteome</keyword>
<proteinExistence type="predicted"/>
<name>A0A8C5IUW4_JUNHY</name>